<organism evidence="1">
    <name type="scientific">Burkholderia contaminans</name>
    <dbReference type="NCBI Taxonomy" id="488447"/>
    <lineage>
        <taxon>Bacteria</taxon>
        <taxon>Pseudomonadati</taxon>
        <taxon>Pseudomonadota</taxon>
        <taxon>Betaproteobacteria</taxon>
        <taxon>Burkholderiales</taxon>
        <taxon>Burkholderiaceae</taxon>
        <taxon>Burkholderia</taxon>
        <taxon>Burkholderia cepacia complex</taxon>
    </lineage>
</organism>
<proteinExistence type="predicted"/>
<name>A0A250L6K0_9BURK</name>
<accession>A0A250L6K0</accession>
<dbReference type="EMBL" id="AP018357">
    <property type="protein sequence ID" value="BBA40187.1"/>
    <property type="molecule type" value="Genomic_DNA"/>
</dbReference>
<evidence type="ECO:0000313" key="1">
    <source>
        <dbReference type="EMBL" id="BBA40187.1"/>
    </source>
</evidence>
<gene>
    <name evidence="1" type="ORF">BCCH1_26120</name>
</gene>
<dbReference type="AlphaFoldDB" id="A0A250L6K0"/>
<reference evidence="1" key="2">
    <citation type="journal article" date="2017" name="Genome Announc.">
        <title>High-Quality Draft Genome Sequence of Burkholderia contaminans CH-1, a Gram-Negative Bacterium That Metabolizes 2-Azahypoxanthine, a Plant Growth-Regulating Compound.</title>
        <authorList>
            <person name="Choi J.-H."/>
            <person name="Sugiura H."/>
            <person name="Moriuchi R."/>
            <person name="Kawagishi H."/>
            <person name="Dohra H."/>
        </authorList>
    </citation>
    <scope>NUCLEOTIDE SEQUENCE</scope>
    <source>
        <strain evidence="1">CH-1</strain>
    </source>
</reference>
<reference evidence="1" key="1">
    <citation type="journal article" date="2016" name="Biosci. Biotechnol. Biochem.">
        <title>Bioconversion of AHX to AOH by resting cells of Burkholderia contaminans CH-1.</title>
        <authorList>
            <person name="Choi J.H."/>
            <person name="Kikuchi A."/>
            <person name="Pumkaeo P."/>
            <person name="Hirai H."/>
            <person name="Tokuyama S."/>
            <person name="Kawagishi H."/>
        </authorList>
    </citation>
    <scope>NUCLEOTIDE SEQUENCE</scope>
    <source>
        <strain evidence="1">CH-1</strain>
    </source>
</reference>
<protein>
    <submittedName>
        <fullName evidence="1">Uncharacterized protein</fullName>
    </submittedName>
</protein>
<sequence>MAVERAQAMNRTVAQTCAESRRRLRRSFDRLIMLDFGVGLVSASSAAYTNMRFPNGGPPAFGVSLANIGRQGVRDLERVGVGARDAIAAALVWANWTRTKFVPLSSETSKAFGRNGGRRARVRVGPVRAADAVRPRRQIVIVTGPASGV</sequence>